<feature type="transmembrane region" description="Helical" evidence="13">
    <location>
        <begin position="201"/>
        <end position="226"/>
    </location>
</feature>
<evidence type="ECO:0000256" key="1">
    <source>
        <dbReference type="ARBA" id="ARBA00002510"/>
    </source>
</evidence>
<comment type="similarity">
    <text evidence="13">Belongs to the NiCoT transporter (TC 2.A.52) family.</text>
</comment>
<dbReference type="GO" id="GO:0032025">
    <property type="term" value="P:response to cobalt ion"/>
    <property type="evidence" value="ECO:0007669"/>
    <property type="project" value="TreeGrafter"/>
</dbReference>
<keyword evidence="3" id="KW-0171">Cobalt transport</keyword>
<keyword evidence="10" id="KW-0921">Nickel transport</keyword>
<dbReference type="AlphaFoldDB" id="A0A1I6A035"/>
<dbReference type="PANTHER" id="PTHR40659">
    <property type="entry name" value="NICKEL/COBALT EFFLUX SYSTEM RCNA"/>
    <property type="match status" value="1"/>
</dbReference>
<protein>
    <recommendedName>
        <fullName evidence="13">Nickel/cobalt efflux system</fullName>
    </recommendedName>
</protein>
<sequence>MRADRLIPAALVLALGLAALLIGTADDVAAWAASWQREFQNGLAGALRALQAGDPGATLTVLSLCFAYGFVHAAGPGHGKFLIGGYGVGSAVKLRTLALVALASSLGQAMTAVGLVALGFGLFGISREALTDMADGHLAVVSFGAIGAIGLWLMIRGMRHLRRQTPAVHHHDHAHHEACGCGHAHAPSPDDLARAGGARDIAALIGAIAIRPCTGALFLLVIAWYIDLPWIGIAGAFAMGFGTAAVTILVAILATSSRQAILTGLSDNPRLARLGPILEICAGAAVILIAAQAIALQI</sequence>
<feature type="transmembrane region" description="Helical" evidence="13">
    <location>
        <begin position="96"/>
        <end position="125"/>
    </location>
</feature>
<keyword evidence="5" id="KW-1003">Cell membrane</keyword>
<dbReference type="InterPro" id="IPR011541">
    <property type="entry name" value="Ni/Co_transpt_high_affinity"/>
</dbReference>
<keyword evidence="8 13" id="KW-1133">Transmembrane helix</keyword>
<evidence type="ECO:0000256" key="5">
    <source>
        <dbReference type="ARBA" id="ARBA00022475"/>
    </source>
</evidence>
<feature type="transmembrane region" description="Helical" evidence="13">
    <location>
        <begin position="232"/>
        <end position="254"/>
    </location>
</feature>
<reference evidence="15" key="1">
    <citation type="submission" date="2016-10" db="EMBL/GenBank/DDBJ databases">
        <authorList>
            <person name="Varghese N."/>
            <person name="Submissions S."/>
        </authorList>
    </citation>
    <scope>NUCLEOTIDE SEQUENCE [LARGE SCALE GENOMIC DNA]</scope>
    <source>
        <strain evidence="15">JCM 10271</strain>
    </source>
</reference>
<evidence type="ECO:0000313" key="14">
    <source>
        <dbReference type="EMBL" id="SFQ62042.1"/>
    </source>
</evidence>
<evidence type="ECO:0000256" key="8">
    <source>
        <dbReference type="ARBA" id="ARBA00022989"/>
    </source>
</evidence>
<evidence type="ECO:0000256" key="7">
    <source>
        <dbReference type="ARBA" id="ARBA00022692"/>
    </source>
</evidence>
<proteinExistence type="inferred from homology"/>
<dbReference type="GO" id="GO:0006824">
    <property type="term" value="P:cobalt ion transport"/>
    <property type="evidence" value="ECO:0007669"/>
    <property type="project" value="UniProtKB-KW"/>
</dbReference>
<evidence type="ECO:0000313" key="15">
    <source>
        <dbReference type="Proteomes" id="UP000243106"/>
    </source>
</evidence>
<keyword evidence="11 13" id="KW-0472">Membrane</keyword>
<dbReference type="GO" id="GO:0015099">
    <property type="term" value="F:nickel cation transmembrane transporter activity"/>
    <property type="evidence" value="ECO:0007669"/>
    <property type="project" value="UniProtKB-UniRule"/>
</dbReference>
<keyword evidence="9" id="KW-0406">Ion transport</keyword>
<gene>
    <name evidence="14" type="ORF">SAMN05421853_11391</name>
</gene>
<dbReference type="Pfam" id="PF03824">
    <property type="entry name" value="NicO"/>
    <property type="match status" value="1"/>
</dbReference>
<evidence type="ECO:0000256" key="10">
    <source>
        <dbReference type="ARBA" id="ARBA00023112"/>
    </source>
</evidence>
<dbReference type="GO" id="GO:0010045">
    <property type="term" value="P:response to nickel cation"/>
    <property type="evidence" value="ECO:0007669"/>
    <property type="project" value="TreeGrafter"/>
</dbReference>
<dbReference type="EMBL" id="FOXV01000013">
    <property type="protein sequence ID" value="SFQ62042.1"/>
    <property type="molecule type" value="Genomic_DNA"/>
</dbReference>
<evidence type="ECO:0000256" key="6">
    <source>
        <dbReference type="ARBA" id="ARBA00022596"/>
    </source>
</evidence>
<evidence type="ECO:0000256" key="13">
    <source>
        <dbReference type="RuleBase" id="RU362101"/>
    </source>
</evidence>
<dbReference type="RefSeq" id="WP_093014568.1">
    <property type="nucleotide sequence ID" value="NZ_FOXV01000013.1"/>
</dbReference>
<dbReference type="InterPro" id="IPR051224">
    <property type="entry name" value="NiCoT_RcnA"/>
</dbReference>
<feature type="transmembrane region" description="Helical" evidence="13">
    <location>
        <begin position="137"/>
        <end position="155"/>
    </location>
</feature>
<organism evidence="14 15">
    <name type="scientific">Roseivivax halotolerans</name>
    <dbReference type="NCBI Taxonomy" id="93684"/>
    <lineage>
        <taxon>Bacteria</taxon>
        <taxon>Pseudomonadati</taxon>
        <taxon>Pseudomonadota</taxon>
        <taxon>Alphaproteobacteria</taxon>
        <taxon>Rhodobacterales</taxon>
        <taxon>Roseobacteraceae</taxon>
        <taxon>Roseivivax</taxon>
    </lineage>
</organism>
<evidence type="ECO:0000256" key="11">
    <source>
        <dbReference type="ARBA" id="ARBA00023136"/>
    </source>
</evidence>
<comment type="function">
    <text evidence="1">Efflux system for nickel and cobalt.</text>
</comment>
<comment type="subcellular location">
    <subcellularLocation>
        <location evidence="2 13">Cell membrane</location>
        <topology evidence="2 13">Multi-pass membrane protein</topology>
    </subcellularLocation>
</comment>
<evidence type="ECO:0000256" key="2">
    <source>
        <dbReference type="ARBA" id="ARBA00004651"/>
    </source>
</evidence>
<dbReference type="STRING" id="93684.SAMN05421853_11391"/>
<keyword evidence="12" id="KW-0170">Cobalt</keyword>
<evidence type="ECO:0000256" key="12">
    <source>
        <dbReference type="ARBA" id="ARBA00023285"/>
    </source>
</evidence>
<dbReference type="GO" id="GO:0046583">
    <property type="term" value="F:monoatomic cation efflux transmembrane transporter activity"/>
    <property type="evidence" value="ECO:0007669"/>
    <property type="project" value="TreeGrafter"/>
</dbReference>
<keyword evidence="4 13" id="KW-0813">Transport</keyword>
<evidence type="ECO:0000256" key="9">
    <source>
        <dbReference type="ARBA" id="ARBA00023065"/>
    </source>
</evidence>
<keyword evidence="6" id="KW-0533">Nickel</keyword>
<keyword evidence="15" id="KW-1185">Reference proteome</keyword>
<dbReference type="Proteomes" id="UP000243106">
    <property type="component" value="Unassembled WGS sequence"/>
</dbReference>
<dbReference type="GO" id="GO:0005886">
    <property type="term" value="C:plasma membrane"/>
    <property type="evidence" value="ECO:0007669"/>
    <property type="project" value="UniProtKB-SubCell"/>
</dbReference>
<evidence type="ECO:0000256" key="3">
    <source>
        <dbReference type="ARBA" id="ARBA00022426"/>
    </source>
</evidence>
<name>A0A1I6A035_9RHOB</name>
<dbReference type="PANTHER" id="PTHR40659:SF1">
    <property type="entry name" value="NICKEL_COBALT EFFLUX SYSTEM RCNA"/>
    <property type="match status" value="1"/>
</dbReference>
<feature type="transmembrane region" description="Helical" evidence="13">
    <location>
        <begin position="274"/>
        <end position="295"/>
    </location>
</feature>
<keyword evidence="7 13" id="KW-0812">Transmembrane</keyword>
<accession>A0A1I6A035</accession>
<evidence type="ECO:0000256" key="4">
    <source>
        <dbReference type="ARBA" id="ARBA00022448"/>
    </source>
</evidence>
<feature type="transmembrane region" description="Helical" evidence="13">
    <location>
        <begin position="56"/>
        <end position="75"/>
    </location>
</feature>